<accession>A0A915E450</accession>
<name>A0A915E450_9BILA</name>
<dbReference type="Proteomes" id="UP000887574">
    <property type="component" value="Unplaced"/>
</dbReference>
<reference evidence="2" key="1">
    <citation type="submission" date="2022-11" db="UniProtKB">
        <authorList>
            <consortium name="WormBaseParasite"/>
        </authorList>
    </citation>
    <scope>IDENTIFICATION</scope>
</reference>
<dbReference type="WBParaSite" id="jg26506">
    <property type="protein sequence ID" value="jg26506"/>
    <property type="gene ID" value="jg26506"/>
</dbReference>
<evidence type="ECO:0000313" key="2">
    <source>
        <dbReference type="WBParaSite" id="jg26506"/>
    </source>
</evidence>
<keyword evidence="1" id="KW-1185">Reference proteome</keyword>
<dbReference type="Gene3D" id="3.40.50.11320">
    <property type="match status" value="1"/>
</dbReference>
<sequence length="192" mass="22071">MGQRFSQNLGYKVIEKKKAWKVDGQVAGFKTSYEKDFTFITVLGSDIWLLNGELCKLIVIWKSGHLFGWGHPEVRAEPLLRHYRKEITCHWDEEKQSCMLEAVPHNEKPKTASSFTPNPAHPHVYTVMYNSQNSSFAAGIPTDPMQSFFNTNPVQWKFNNLASRTLPAVQHSRGLILPKLMIKKIRKVLFLI</sequence>
<organism evidence="1 2">
    <name type="scientific">Ditylenchus dipsaci</name>
    <dbReference type="NCBI Taxonomy" id="166011"/>
    <lineage>
        <taxon>Eukaryota</taxon>
        <taxon>Metazoa</taxon>
        <taxon>Ecdysozoa</taxon>
        <taxon>Nematoda</taxon>
        <taxon>Chromadorea</taxon>
        <taxon>Rhabditida</taxon>
        <taxon>Tylenchina</taxon>
        <taxon>Tylenchomorpha</taxon>
        <taxon>Sphaerularioidea</taxon>
        <taxon>Anguinidae</taxon>
        <taxon>Anguininae</taxon>
        <taxon>Ditylenchus</taxon>
    </lineage>
</organism>
<protein>
    <submittedName>
        <fullName evidence="2">Uncharacterized protein</fullName>
    </submittedName>
</protein>
<dbReference type="AlphaFoldDB" id="A0A915E450"/>
<proteinExistence type="predicted"/>
<evidence type="ECO:0000313" key="1">
    <source>
        <dbReference type="Proteomes" id="UP000887574"/>
    </source>
</evidence>